<evidence type="ECO:0000256" key="5">
    <source>
        <dbReference type="ARBA" id="ARBA00023288"/>
    </source>
</evidence>
<evidence type="ECO:0000256" key="3">
    <source>
        <dbReference type="ARBA" id="ARBA00023139"/>
    </source>
</evidence>
<comment type="subcellular location">
    <subcellularLocation>
        <location evidence="6">Cell outer membrane</location>
        <topology evidence="6">Lipid-anchor</topology>
    </subcellularLocation>
</comment>
<dbReference type="PANTHER" id="PTHR38098:SF1">
    <property type="entry name" value="LPS-ASSEMBLY LIPOPROTEIN LPTE"/>
    <property type="match status" value="1"/>
</dbReference>
<evidence type="ECO:0000256" key="6">
    <source>
        <dbReference type="HAMAP-Rule" id="MF_01186"/>
    </source>
</evidence>
<dbReference type="GO" id="GO:0001530">
    <property type="term" value="F:lipopolysaccharide binding"/>
    <property type="evidence" value="ECO:0007669"/>
    <property type="project" value="TreeGrafter"/>
</dbReference>
<dbReference type="Gene3D" id="3.30.160.150">
    <property type="entry name" value="Lipoprotein like domain"/>
    <property type="match status" value="1"/>
</dbReference>
<comment type="similarity">
    <text evidence="6">Belongs to the LptE lipoprotein family.</text>
</comment>
<dbReference type="HAMAP" id="MF_01186">
    <property type="entry name" value="LPS_assembly_LptE"/>
    <property type="match status" value="1"/>
</dbReference>
<dbReference type="Pfam" id="PF04390">
    <property type="entry name" value="LptE"/>
    <property type="match status" value="1"/>
</dbReference>
<dbReference type="GO" id="GO:0015920">
    <property type="term" value="P:lipopolysaccharide transport"/>
    <property type="evidence" value="ECO:0007669"/>
    <property type="project" value="TreeGrafter"/>
</dbReference>
<dbReference type="GO" id="GO:0043165">
    <property type="term" value="P:Gram-negative-bacterium-type cell outer membrane assembly"/>
    <property type="evidence" value="ECO:0007669"/>
    <property type="project" value="UniProtKB-UniRule"/>
</dbReference>
<keyword evidence="5 6" id="KW-0449">Lipoprotein</keyword>
<keyword evidence="2 6" id="KW-0472">Membrane</keyword>
<dbReference type="AlphaFoldDB" id="A0A1Y6EMK0"/>
<evidence type="ECO:0000256" key="4">
    <source>
        <dbReference type="ARBA" id="ARBA00023237"/>
    </source>
</evidence>
<dbReference type="InterPro" id="IPR007485">
    <property type="entry name" value="LPS_assembly_LptE"/>
</dbReference>
<comment type="subunit">
    <text evidence="6">Component of the lipopolysaccharide transport and assembly complex. Interacts with LptD.</text>
</comment>
<sequence length="173" mass="20039">MQPSSRTDNKQSLKLMLVLGFSLVLASCGFQLRDDYQLPASLQQAKLSAPQFSEFAKVMRERLVLAGVELVEKDSPVTIRINNDQLDRRTLSLSASGQVAEYELIYRVRYELLQEQREPQQFELEVYRDYQDDPNFALAKTREREILVGEMREEAARRVLRQLIAELTETPSR</sequence>
<organism evidence="7 8">
    <name type="scientific">Pseudidiomarina planktonica</name>
    <dbReference type="NCBI Taxonomy" id="1323738"/>
    <lineage>
        <taxon>Bacteria</taxon>
        <taxon>Pseudomonadati</taxon>
        <taxon>Pseudomonadota</taxon>
        <taxon>Gammaproteobacteria</taxon>
        <taxon>Alteromonadales</taxon>
        <taxon>Idiomarinaceae</taxon>
        <taxon>Pseudidiomarina</taxon>
    </lineage>
</organism>
<keyword evidence="3 6" id="KW-0564">Palmitate</keyword>
<keyword evidence="8" id="KW-1185">Reference proteome</keyword>
<name>A0A1Y6EMK0_9GAMM</name>
<evidence type="ECO:0000313" key="7">
    <source>
        <dbReference type="EMBL" id="SMQ63797.1"/>
    </source>
</evidence>
<proteinExistence type="inferred from homology"/>
<dbReference type="GO" id="GO:0009279">
    <property type="term" value="C:cell outer membrane"/>
    <property type="evidence" value="ECO:0007669"/>
    <property type="project" value="UniProtKB-SubCell"/>
</dbReference>
<comment type="function">
    <text evidence="6">Together with LptD, is involved in the assembly of lipopolysaccharide (LPS) at the surface of the outer membrane. Required for the proper assembly of LptD. Binds LPS and may serve as the LPS recognition site at the outer membrane.</text>
</comment>
<accession>A0A1Y6EMK0</accession>
<keyword evidence="1 6" id="KW-0732">Signal</keyword>
<dbReference type="PROSITE" id="PS51257">
    <property type="entry name" value="PROKAR_LIPOPROTEIN"/>
    <property type="match status" value="1"/>
</dbReference>
<evidence type="ECO:0000256" key="2">
    <source>
        <dbReference type="ARBA" id="ARBA00023136"/>
    </source>
</evidence>
<reference evidence="8" key="1">
    <citation type="submission" date="2017-04" db="EMBL/GenBank/DDBJ databases">
        <authorList>
            <person name="Varghese N."/>
            <person name="Submissions S."/>
        </authorList>
    </citation>
    <scope>NUCLEOTIDE SEQUENCE [LARGE SCALE GENOMIC DNA]</scope>
</reference>
<dbReference type="EMBL" id="FXWH01000001">
    <property type="protein sequence ID" value="SMQ63797.1"/>
    <property type="molecule type" value="Genomic_DNA"/>
</dbReference>
<dbReference type="PANTHER" id="PTHR38098">
    <property type="entry name" value="LPS-ASSEMBLY LIPOPROTEIN LPTE"/>
    <property type="match status" value="1"/>
</dbReference>
<dbReference type="GO" id="GO:1990351">
    <property type="term" value="C:transporter complex"/>
    <property type="evidence" value="ECO:0007669"/>
    <property type="project" value="TreeGrafter"/>
</dbReference>
<gene>
    <name evidence="6" type="primary">lptE</name>
    <name evidence="7" type="ORF">SAMN06297229_0912</name>
</gene>
<protein>
    <recommendedName>
        <fullName evidence="6">LPS-assembly lipoprotein LptE</fullName>
    </recommendedName>
</protein>
<dbReference type="RefSeq" id="WP_234996258.1">
    <property type="nucleotide sequence ID" value="NZ_FXWH01000001.1"/>
</dbReference>
<evidence type="ECO:0000256" key="1">
    <source>
        <dbReference type="ARBA" id="ARBA00022729"/>
    </source>
</evidence>
<dbReference type="Proteomes" id="UP000194450">
    <property type="component" value="Unassembled WGS sequence"/>
</dbReference>
<keyword evidence="4 6" id="KW-0998">Cell outer membrane</keyword>
<evidence type="ECO:0000313" key="8">
    <source>
        <dbReference type="Proteomes" id="UP000194450"/>
    </source>
</evidence>